<feature type="region of interest" description="Disordered" evidence="1">
    <location>
        <begin position="1"/>
        <end position="24"/>
    </location>
</feature>
<evidence type="ECO:0000313" key="3">
    <source>
        <dbReference type="EMBL" id="MBO0651903.1"/>
    </source>
</evidence>
<keyword evidence="2" id="KW-0812">Transmembrane</keyword>
<protein>
    <submittedName>
        <fullName evidence="3">Uncharacterized protein</fullName>
    </submittedName>
</protein>
<dbReference type="EMBL" id="JAFMOF010000001">
    <property type="protein sequence ID" value="MBO0651903.1"/>
    <property type="molecule type" value="Genomic_DNA"/>
</dbReference>
<keyword evidence="4" id="KW-1185">Reference proteome</keyword>
<dbReference type="AlphaFoldDB" id="A0A939FJT9"/>
<dbReference type="Proteomes" id="UP000664781">
    <property type="component" value="Unassembled WGS sequence"/>
</dbReference>
<sequence length="247" mass="24656">MSEPGAGGRPGHGGTSGNEFHGPAAAQAGQYNTQVNHYAPPRSKVWLAVTGAAAVVLTVGTVLALLKFGDDSDGSPRDGGGAAVPPGVASSPSAAGLATVPVPAQNGSGPTPSGAAAPADAVQWTGAVRIAETGPKLDAVPPTTERYGLDIRLGMVSPPRLFGADMASSTTNLAEWKGPGKPTRKACADLVASQGLWQFGEVKEGTVICVRTNGGRTAVLTVTSISDSFGTGVMADAIVWSQVSGGR</sequence>
<name>A0A939FJT9_9ACTN</name>
<evidence type="ECO:0000313" key="4">
    <source>
        <dbReference type="Proteomes" id="UP000664781"/>
    </source>
</evidence>
<dbReference type="RefSeq" id="WP_086574655.1">
    <property type="nucleotide sequence ID" value="NZ_JAFMOF010000001.1"/>
</dbReference>
<feature type="compositionally biased region" description="Low complexity" evidence="1">
    <location>
        <begin position="83"/>
        <end position="96"/>
    </location>
</feature>
<proteinExistence type="predicted"/>
<comment type="caution">
    <text evidence="3">The sequence shown here is derived from an EMBL/GenBank/DDBJ whole genome shotgun (WGS) entry which is preliminary data.</text>
</comment>
<feature type="transmembrane region" description="Helical" evidence="2">
    <location>
        <begin position="45"/>
        <end position="66"/>
    </location>
</feature>
<feature type="compositionally biased region" description="Gly residues" evidence="1">
    <location>
        <begin position="1"/>
        <end position="16"/>
    </location>
</feature>
<accession>A0A939FJT9</accession>
<evidence type="ECO:0000256" key="1">
    <source>
        <dbReference type="SAM" id="MobiDB-lite"/>
    </source>
</evidence>
<gene>
    <name evidence="3" type="ORF">J1792_03560</name>
</gene>
<feature type="region of interest" description="Disordered" evidence="1">
    <location>
        <begin position="69"/>
        <end position="119"/>
    </location>
</feature>
<evidence type="ECO:0000256" key="2">
    <source>
        <dbReference type="SAM" id="Phobius"/>
    </source>
</evidence>
<keyword evidence="2" id="KW-0472">Membrane</keyword>
<feature type="compositionally biased region" description="Low complexity" evidence="1">
    <location>
        <begin position="107"/>
        <end position="119"/>
    </location>
</feature>
<organism evidence="3 4">
    <name type="scientific">Streptomyces triculaminicus</name>
    <dbReference type="NCBI Taxonomy" id="2816232"/>
    <lineage>
        <taxon>Bacteria</taxon>
        <taxon>Bacillati</taxon>
        <taxon>Actinomycetota</taxon>
        <taxon>Actinomycetes</taxon>
        <taxon>Kitasatosporales</taxon>
        <taxon>Streptomycetaceae</taxon>
        <taxon>Streptomyces</taxon>
    </lineage>
</organism>
<reference evidence="3" key="1">
    <citation type="submission" date="2021-03" db="EMBL/GenBank/DDBJ databases">
        <title>Streptomyces strains.</title>
        <authorList>
            <person name="Lund M.B."/>
            <person name="Toerring T."/>
        </authorList>
    </citation>
    <scope>NUCLEOTIDE SEQUENCE</scope>
    <source>
        <strain evidence="3">JCM 4242</strain>
    </source>
</reference>
<keyword evidence="2" id="KW-1133">Transmembrane helix</keyword>